<dbReference type="SUPFAM" id="SSF48179">
    <property type="entry name" value="6-phosphogluconate dehydrogenase C-terminal domain-like"/>
    <property type="match status" value="1"/>
</dbReference>
<keyword evidence="5" id="KW-1185">Reference proteome</keyword>
<dbReference type="InterPro" id="IPR013328">
    <property type="entry name" value="6PGD_dom2"/>
</dbReference>
<accession>A0ABP0CWK9</accession>
<dbReference type="Gene3D" id="3.40.50.720">
    <property type="entry name" value="NAD(P)-binding Rossmann-like Domain"/>
    <property type="match status" value="1"/>
</dbReference>
<name>A0ABP0CWK9_9PEZI</name>
<proteinExistence type="inferred from homology"/>
<evidence type="ECO:0000313" key="4">
    <source>
        <dbReference type="EMBL" id="CAK7235416.1"/>
    </source>
</evidence>
<evidence type="ECO:0000256" key="2">
    <source>
        <dbReference type="ARBA" id="ARBA00023002"/>
    </source>
</evidence>
<dbReference type="InterPro" id="IPR036291">
    <property type="entry name" value="NAD(P)-bd_dom_sf"/>
</dbReference>
<dbReference type="Pfam" id="PF03446">
    <property type="entry name" value="NAD_binding_2"/>
    <property type="match status" value="1"/>
</dbReference>
<evidence type="ECO:0000313" key="5">
    <source>
        <dbReference type="Proteomes" id="UP001642405"/>
    </source>
</evidence>
<dbReference type="PANTHER" id="PTHR43580:SF3">
    <property type="entry name" value="6-PHOSPHOGLUCONATE DEHYDROGENASE FAMILY PROTEIN (AFU_ORTHOLOGUE AFUA_2G11600)"/>
    <property type="match status" value="1"/>
</dbReference>
<dbReference type="Gene3D" id="1.10.1040.10">
    <property type="entry name" value="N-(1-d-carboxylethyl)-l-norvaline Dehydrogenase, domain 2"/>
    <property type="match status" value="1"/>
</dbReference>
<dbReference type="InterPro" id="IPR008927">
    <property type="entry name" value="6-PGluconate_DH-like_C_sf"/>
</dbReference>
<dbReference type="Proteomes" id="UP001642405">
    <property type="component" value="Unassembled WGS sequence"/>
</dbReference>
<dbReference type="SUPFAM" id="SSF51735">
    <property type="entry name" value="NAD(P)-binding Rossmann-fold domains"/>
    <property type="match status" value="1"/>
</dbReference>
<dbReference type="InterPro" id="IPR015815">
    <property type="entry name" value="HIBADH-related"/>
</dbReference>
<dbReference type="PANTHER" id="PTHR43580">
    <property type="entry name" value="OXIDOREDUCTASE GLYR1-RELATED"/>
    <property type="match status" value="1"/>
</dbReference>
<evidence type="ECO:0000256" key="1">
    <source>
        <dbReference type="ARBA" id="ARBA00007598"/>
    </source>
</evidence>
<protein>
    <recommendedName>
        <fullName evidence="3">6-phosphogluconate dehydrogenase NADP-binding domain-containing protein</fullName>
    </recommendedName>
</protein>
<organism evidence="4 5">
    <name type="scientific">Sporothrix curviconia</name>
    <dbReference type="NCBI Taxonomy" id="1260050"/>
    <lineage>
        <taxon>Eukaryota</taxon>
        <taxon>Fungi</taxon>
        <taxon>Dikarya</taxon>
        <taxon>Ascomycota</taxon>
        <taxon>Pezizomycotina</taxon>
        <taxon>Sordariomycetes</taxon>
        <taxon>Sordariomycetidae</taxon>
        <taxon>Ophiostomatales</taxon>
        <taxon>Ophiostomataceae</taxon>
        <taxon>Sporothrix</taxon>
    </lineage>
</organism>
<feature type="domain" description="6-phosphogluconate dehydrogenase NADP-binding" evidence="3">
    <location>
        <begin position="12"/>
        <end position="140"/>
    </location>
</feature>
<dbReference type="PIRSF" id="PIRSF000103">
    <property type="entry name" value="HIBADH"/>
    <property type="match status" value="1"/>
</dbReference>
<gene>
    <name evidence="4" type="ORF">SCUCBS95973_009262</name>
</gene>
<evidence type="ECO:0000259" key="3">
    <source>
        <dbReference type="Pfam" id="PF03446"/>
    </source>
</evidence>
<keyword evidence="2" id="KW-0560">Oxidoreductase</keyword>
<sequence length="283" mass="30028">MSKNIARKAGLDKPLLVFNRSPTRSVDLQAELGTDKAEIADSIAAGVAQADVVFVCVIDDKAAADTVHDILKTDVGGKLIVNCTTVHPSTSDKLGHLVEAAGADYVASPVVGQEPVAEDGTLLALLSGPKASVKRVTRAVVDLSDQPYGKALTLKIVGNTLIFSMVEQLAESLVFADKAGLGAAAIHSWVENVFGFPFSYYSERMISGDYYNRDYPAAHIDGSIEVSGHARELSHAVGAQLPILDIVVDHLAQVKSIKGDKGDLAGIYGILRMKAGLKYENQE</sequence>
<reference evidence="4 5" key="1">
    <citation type="submission" date="2024-01" db="EMBL/GenBank/DDBJ databases">
        <authorList>
            <person name="Allen C."/>
            <person name="Tagirdzhanova G."/>
        </authorList>
    </citation>
    <scope>NUCLEOTIDE SEQUENCE [LARGE SCALE GENOMIC DNA]</scope>
</reference>
<comment type="similarity">
    <text evidence="1">Belongs to the HIBADH-related family. NP60 subfamily.</text>
</comment>
<dbReference type="EMBL" id="CAWUHB010000098">
    <property type="protein sequence ID" value="CAK7235416.1"/>
    <property type="molecule type" value="Genomic_DNA"/>
</dbReference>
<dbReference type="InterPro" id="IPR006115">
    <property type="entry name" value="6PGDH_NADP-bd"/>
</dbReference>
<dbReference type="InterPro" id="IPR051265">
    <property type="entry name" value="HIBADH-related_NP60_sf"/>
</dbReference>
<comment type="caution">
    <text evidence="4">The sequence shown here is derived from an EMBL/GenBank/DDBJ whole genome shotgun (WGS) entry which is preliminary data.</text>
</comment>